<dbReference type="RefSeq" id="WP_275816282.1">
    <property type="nucleotide sequence ID" value="NZ_BAAANM010000002.1"/>
</dbReference>
<keyword evidence="2" id="KW-1185">Reference proteome</keyword>
<name>A0ABT5Z228_9ACTN</name>
<dbReference type="Proteomes" id="UP001220022">
    <property type="component" value="Unassembled WGS sequence"/>
</dbReference>
<evidence type="ECO:0000313" key="2">
    <source>
        <dbReference type="Proteomes" id="UP001220022"/>
    </source>
</evidence>
<accession>A0ABT5Z228</accession>
<dbReference type="SUPFAM" id="SSF53474">
    <property type="entry name" value="alpha/beta-Hydrolases"/>
    <property type="match status" value="1"/>
</dbReference>
<dbReference type="InterPro" id="IPR029058">
    <property type="entry name" value="AB_hydrolase_fold"/>
</dbReference>
<proteinExistence type="predicted"/>
<keyword evidence="1" id="KW-0378">Hydrolase</keyword>
<dbReference type="GO" id="GO:0016787">
    <property type="term" value="F:hydrolase activity"/>
    <property type="evidence" value="ECO:0007669"/>
    <property type="project" value="UniProtKB-KW"/>
</dbReference>
<reference evidence="1 2" key="1">
    <citation type="submission" date="2023-03" db="EMBL/GenBank/DDBJ databases">
        <title>Draft genome sequence of type strain Streptomyces ferralitis JCM 14344.</title>
        <authorList>
            <person name="Klaysubun C."/>
            <person name="Duangmal K."/>
        </authorList>
    </citation>
    <scope>NUCLEOTIDE SEQUENCE [LARGE SCALE GENOMIC DNA]</scope>
    <source>
        <strain evidence="1 2">JCM 14344</strain>
    </source>
</reference>
<dbReference type="EMBL" id="JARHTQ010000012">
    <property type="protein sequence ID" value="MDF2257849.1"/>
    <property type="molecule type" value="Genomic_DNA"/>
</dbReference>
<gene>
    <name evidence="1" type="ORF">P2L57_19660</name>
</gene>
<comment type="caution">
    <text evidence="1">The sequence shown here is derived from an EMBL/GenBank/DDBJ whole genome shotgun (WGS) entry which is preliminary data.</text>
</comment>
<sequence>MASHSLGGPGVTPRKGIAPLRGARLGRAVGAVAGTAVRAAVLVLPAGRAVSTRRGSALSAASAWPLARALVRAGRPEGLVAHVVHYRFQGWNGNHAHLAEDAAWAAEEIVRRYGDVPLCLVGINMGARAALRAGGHPAVNSVAALAPWLPEGEEPDPVKHLAGRHVLMVHGTNDVRSDPELSYRLAERVKKVNPNVCRFEVHSDGHSLHQHRPEVMALTADFTLGTLCGSALARPVVDALAAPPPLGLRMPLAAGFGRHPRTKV</sequence>
<dbReference type="Gene3D" id="3.40.50.1820">
    <property type="entry name" value="alpha/beta hydrolase"/>
    <property type="match status" value="1"/>
</dbReference>
<evidence type="ECO:0000313" key="1">
    <source>
        <dbReference type="EMBL" id="MDF2257849.1"/>
    </source>
</evidence>
<organism evidence="1 2">
    <name type="scientific">Streptantibioticus ferralitis</name>
    <dbReference type="NCBI Taxonomy" id="236510"/>
    <lineage>
        <taxon>Bacteria</taxon>
        <taxon>Bacillati</taxon>
        <taxon>Actinomycetota</taxon>
        <taxon>Actinomycetes</taxon>
        <taxon>Kitasatosporales</taxon>
        <taxon>Streptomycetaceae</taxon>
        <taxon>Streptantibioticus</taxon>
    </lineage>
</organism>
<protein>
    <submittedName>
        <fullName evidence="1">Alpha/beta hydrolase</fullName>
    </submittedName>
</protein>